<dbReference type="EMBL" id="QGKU01000040">
    <property type="protein sequence ID" value="PWR02135.1"/>
    <property type="molecule type" value="Genomic_DNA"/>
</dbReference>
<dbReference type="Proteomes" id="UP000245680">
    <property type="component" value="Unassembled WGS sequence"/>
</dbReference>
<comment type="caution">
    <text evidence="1">The sequence shown here is derived from an EMBL/GenBank/DDBJ whole genome shotgun (WGS) entry which is preliminary data.</text>
</comment>
<accession>A0A2V2LA53</accession>
<evidence type="ECO:0000313" key="1">
    <source>
        <dbReference type="EMBL" id="PWR02135.1"/>
    </source>
</evidence>
<organism evidence="1 2">
    <name type="scientific">Meridianimarinicoccus roseus</name>
    <dbReference type="NCBI Taxonomy" id="2072018"/>
    <lineage>
        <taxon>Bacteria</taxon>
        <taxon>Pseudomonadati</taxon>
        <taxon>Pseudomonadota</taxon>
        <taxon>Alphaproteobacteria</taxon>
        <taxon>Rhodobacterales</taxon>
        <taxon>Paracoccaceae</taxon>
        <taxon>Meridianimarinicoccus</taxon>
    </lineage>
</organism>
<protein>
    <submittedName>
        <fullName evidence="1">Uncharacterized protein</fullName>
    </submittedName>
</protein>
<dbReference type="AlphaFoldDB" id="A0A2V2LA53"/>
<name>A0A2V2LA53_9RHOB</name>
<evidence type="ECO:0000313" key="2">
    <source>
        <dbReference type="Proteomes" id="UP000245680"/>
    </source>
</evidence>
<sequence>MKQLLRAWAGIGLVARISMVERSSGSTAAASFFGFMAMAVRRVCILMFSRPLRMALPGPW</sequence>
<gene>
    <name evidence="1" type="ORF">DKT77_13355</name>
</gene>
<proteinExistence type="predicted"/>
<keyword evidence="2" id="KW-1185">Reference proteome</keyword>
<dbReference type="RefSeq" id="WP_238547887.1">
    <property type="nucleotide sequence ID" value="NZ_QGKU01000040.1"/>
</dbReference>
<reference evidence="1 2" key="1">
    <citation type="submission" date="2018-05" db="EMBL/GenBank/DDBJ databases">
        <title>Rhodobacteraceae gen. nov., sp. nov. isolated from sea water.</title>
        <authorList>
            <person name="Ren Y."/>
        </authorList>
    </citation>
    <scope>NUCLEOTIDE SEQUENCE [LARGE SCALE GENOMIC DNA]</scope>
    <source>
        <strain evidence="1 2">TG-679</strain>
    </source>
</reference>
<feature type="non-terminal residue" evidence="1">
    <location>
        <position position="60"/>
    </location>
</feature>